<evidence type="ECO:0000313" key="1">
    <source>
        <dbReference type="EMBL" id="CDW50478.1"/>
    </source>
</evidence>
<proteinExistence type="predicted"/>
<name>A0A0K2VJ40_LEPSM</name>
<sequence>MGLSNSFCPQTRWKCLDLCQLTQTISPVVDKIFTHSLIKMNFLQILLMPDPPKWILKMLQAVLVCRKIKGVFGY</sequence>
<protein>
    <submittedName>
        <fullName evidence="1">Uncharacterized protein</fullName>
    </submittedName>
</protein>
<organism evidence="1">
    <name type="scientific">Lepeophtheirus salmonis</name>
    <name type="common">Salmon louse</name>
    <name type="synonym">Caligus salmonis</name>
    <dbReference type="NCBI Taxonomy" id="72036"/>
    <lineage>
        <taxon>Eukaryota</taxon>
        <taxon>Metazoa</taxon>
        <taxon>Ecdysozoa</taxon>
        <taxon>Arthropoda</taxon>
        <taxon>Crustacea</taxon>
        <taxon>Multicrustacea</taxon>
        <taxon>Hexanauplia</taxon>
        <taxon>Copepoda</taxon>
        <taxon>Siphonostomatoida</taxon>
        <taxon>Caligidae</taxon>
        <taxon>Lepeophtheirus</taxon>
    </lineage>
</organism>
<reference evidence="1" key="1">
    <citation type="submission" date="2014-05" db="EMBL/GenBank/DDBJ databases">
        <authorList>
            <person name="Chronopoulou M."/>
        </authorList>
    </citation>
    <scope>NUCLEOTIDE SEQUENCE</scope>
    <source>
        <tissue evidence="1">Whole organism</tissue>
    </source>
</reference>
<dbReference type="AlphaFoldDB" id="A0A0K2VJ40"/>
<accession>A0A0K2VJ40</accession>
<dbReference type="EMBL" id="HACA01033117">
    <property type="protein sequence ID" value="CDW50478.1"/>
    <property type="molecule type" value="Transcribed_RNA"/>
</dbReference>